<dbReference type="STRING" id="1267766.WYH_01499"/>
<sequence length="252" mass="28674">MSELREKNEKRMLLDLDAAALDESLRRHVAEPDFPCLGAKSAAARGKLRVEAAWSITSAWDDVRIHDELIEWSYAYASDPEGLRSFAVVFSGPTDLDEEAFEKAMWERLQSLADKDAWRGQPYNPGVVSDPGNSHFSLSFGQQAYFVVGLHPNASRPARRTPHPTLVFNLHDQFERLRHEEKYERMRERILDRDLKLAGTPNPMLARHGEGSEARQYSGRIVGEDWKCPFKDPRSGSNREAERHSRSKPGTS</sequence>
<dbReference type="PATRIC" id="fig|1267766.3.peg.1508"/>
<dbReference type="InterPro" id="IPR014988">
    <property type="entry name" value="Uncharacterised_YqcI/YcgG"/>
</dbReference>
<keyword evidence="3" id="KW-1185">Reference proteome</keyword>
<name>A0A0F7KPT6_9SPHN</name>
<gene>
    <name evidence="2" type="ORF">WYH_01499</name>
</gene>
<dbReference type="PANTHER" id="PTHR40045">
    <property type="entry name" value="YCGG FAMILY PROTEIN"/>
    <property type="match status" value="1"/>
</dbReference>
<feature type="compositionally biased region" description="Basic and acidic residues" evidence="1">
    <location>
        <begin position="226"/>
        <end position="244"/>
    </location>
</feature>
<evidence type="ECO:0000313" key="3">
    <source>
        <dbReference type="Proteomes" id="UP000034392"/>
    </source>
</evidence>
<dbReference type="EMBL" id="CP011452">
    <property type="protein sequence ID" value="AKH42538.1"/>
    <property type="molecule type" value="Genomic_DNA"/>
</dbReference>
<dbReference type="PANTHER" id="PTHR40045:SF1">
    <property type="entry name" value="YQCI_YCGG FAMILY PROTEIN"/>
    <property type="match status" value="1"/>
</dbReference>
<accession>A0A0F7KPT6</accession>
<organism evidence="2 3">
    <name type="scientific">Croceibacterium atlanticum</name>
    <dbReference type="NCBI Taxonomy" id="1267766"/>
    <lineage>
        <taxon>Bacteria</taxon>
        <taxon>Pseudomonadati</taxon>
        <taxon>Pseudomonadota</taxon>
        <taxon>Alphaproteobacteria</taxon>
        <taxon>Sphingomonadales</taxon>
        <taxon>Erythrobacteraceae</taxon>
        <taxon>Croceibacterium</taxon>
    </lineage>
</organism>
<proteinExistence type="predicted"/>
<protein>
    <submittedName>
        <fullName evidence="2">YqcI/YcgG family protein</fullName>
    </submittedName>
</protein>
<dbReference type="AlphaFoldDB" id="A0A0F7KPT6"/>
<reference evidence="2" key="1">
    <citation type="submission" date="2015-05" db="EMBL/GenBank/DDBJ databases">
        <title>The complete genome of Altererythrobacter atlanticus strain 26DY36.</title>
        <authorList>
            <person name="Wu Y.-H."/>
            <person name="Cheng H."/>
            <person name="Wu X.-W."/>
        </authorList>
    </citation>
    <scope>NUCLEOTIDE SEQUENCE [LARGE SCALE GENOMIC DNA]</scope>
    <source>
        <strain evidence="2">26DY36</strain>
    </source>
</reference>
<evidence type="ECO:0000313" key="2">
    <source>
        <dbReference type="EMBL" id="AKH42538.1"/>
    </source>
</evidence>
<evidence type="ECO:0000256" key="1">
    <source>
        <dbReference type="SAM" id="MobiDB-lite"/>
    </source>
</evidence>
<dbReference type="Proteomes" id="UP000034392">
    <property type="component" value="Chromosome"/>
</dbReference>
<feature type="region of interest" description="Disordered" evidence="1">
    <location>
        <begin position="226"/>
        <end position="252"/>
    </location>
</feature>
<dbReference type="KEGG" id="aay:WYH_01499"/>
<dbReference type="Pfam" id="PF08892">
    <property type="entry name" value="YqcI_YcgG"/>
    <property type="match status" value="1"/>
</dbReference>
<dbReference type="NCBIfam" id="NF041366">
    <property type="entry name" value="GntA_guanitoxin"/>
    <property type="match status" value="1"/>
</dbReference>